<keyword evidence="2" id="KW-0547">Nucleotide-binding</keyword>
<dbReference type="InterPro" id="IPR025302">
    <property type="entry name" value="DrrA1/2-like_C"/>
</dbReference>
<dbReference type="InterPro" id="IPR017871">
    <property type="entry name" value="ABC_transporter-like_CS"/>
</dbReference>
<dbReference type="GO" id="GO:0016887">
    <property type="term" value="F:ATP hydrolysis activity"/>
    <property type="evidence" value="ECO:0007669"/>
    <property type="project" value="InterPro"/>
</dbReference>
<evidence type="ECO:0000313" key="6">
    <source>
        <dbReference type="Proteomes" id="UP000051922"/>
    </source>
</evidence>
<keyword evidence="3" id="KW-0067">ATP-binding</keyword>
<dbReference type="Pfam" id="PF00005">
    <property type="entry name" value="ABC_tran"/>
    <property type="match status" value="1"/>
</dbReference>
<dbReference type="InterPro" id="IPR003439">
    <property type="entry name" value="ABC_transporter-like_ATP-bd"/>
</dbReference>
<gene>
    <name evidence="5" type="ORF">FC50_GL001115</name>
</gene>
<protein>
    <submittedName>
        <fullName evidence="5">ABC superfamily ATP binding cassette transporter, ABC protein</fullName>
    </submittedName>
</protein>
<proteinExistence type="predicted"/>
<keyword evidence="1" id="KW-0813">Transport</keyword>
<accession>A0A0R1TWV9</accession>
<dbReference type="SMART" id="SM00382">
    <property type="entry name" value="AAA"/>
    <property type="match status" value="1"/>
</dbReference>
<dbReference type="AlphaFoldDB" id="A0A0R1TWV9"/>
<dbReference type="InterPro" id="IPR027417">
    <property type="entry name" value="P-loop_NTPase"/>
</dbReference>
<dbReference type="SUPFAM" id="SSF52540">
    <property type="entry name" value="P-loop containing nucleoside triphosphate hydrolases"/>
    <property type="match status" value="1"/>
</dbReference>
<dbReference type="GO" id="GO:0005524">
    <property type="term" value="F:ATP binding"/>
    <property type="evidence" value="ECO:0007669"/>
    <property type="project" value="UniProtKB-KW"/>
</dbReference>
<dbReference type="Proteomes" id="UP000051922">
    <property type="component" value="Unassembled WGS sequence"/>
</dbReference>
<evidence type="ECO:0000256" key="1">
    <source>
        <dbReference type="ARBA" id="ARBA00022448"/>
    </source>
</evidence>
<comment type="caution">
    <text evidence="5">The sequence shown here is derived from an EMBL/GenBank/DDBJ whole genome shotgun (WGS) entry which is preliminary data.</text>
</comment>
<evidence type="ECO:0000313" key="5">
    <source>
        <dbReference type="EMBL" id="KRL85727.1"/>
    </source>
</evidence>
<evidence type="ECO:0000256" key="3">
    <source>
        <dbReference type="ARBA" id="ARBA00022840"/>
    </source>
</evidence>
<name>A0A0R1TWV9_9LACO</name>
<dbReference type="STRING" id="1423783.FC50_GL001115"/>
<feature type="domain" description="ABC transporter" evidence="4">
    <location>
        <begin position="6"/>
        <end position="231"/>
    </location>
</feature>
<dbReference type="PROSITE" id="PS50893">
    <property type="entry name" value="ABC_TRANSPORTER_2"/>
    <property type="match status" value="1"/>
</dbReference>
<keyword evidence="6" id="KW-1185">Reference proteome</keyword>
<dbReference type="RefSeq" id="WP_056956677.1">
    <property type="nucleotide sequence ID" value="NZ_AZFJ01000049.1"/>
</dbReference>
<dbReference type="OrthoDB" id="9804819at2"/>
<dbReference type="Pfam" id="PF13732">
    <property type="entry name" value="DrrA1-3_C"/>
    <property type="match status" value="1"/>
</dbReference>
<dbReference type="PANTHER" id="PTHR42939">
    <property type="entry name" value="ABC TRANSPORTER ATP-BINDING PROTEIN ALBC-RELATED"/>
    <property type="match status" value="1"/>
</dbReference>
<evidence type="ECO:0000259" key="4">
    <source>
        <dbReference type="PROSITE" id="PS50893"/>
    </source>
</evidence>
<dbReference type="Gene3D" id="3.40.50.300">
    <property type="entry name" value="P-loop containing nucleotide triphosphate hydrolases"/>
    <property type="match status" value="1"/>
</dbReference>
<reference evidence="5 6" key="1">
    <citation type="journal article" date="2015" name="Genome Announc.">
        <title>Expanding the biotechnology potential of lactobacilli through comparative genomics of 213 strains and associated genera.</title>
        <authorList>
            <person name="Sun Z."/>
            <person name="Harris H.M."/>
            <person name="McCann A."/>
            <person name="Guo C."/>
            <person name="Argimon S."/>
            <person name="Zhang W."/>
            <person name="Yang X."/>
            <person name="Jeffery I.B."/>
            <person name="Cooney J.C."/>
            <person name="Kagawa T.F."/>
            <person name="Liu W."/>
            <person name="Song Y."/>
            <person name="Salvetti E."/>
            <person name="Wrobel A."/>
            <person name="Rasinkangas P."/>
            <person name="Parkhill J."/>
            <person name="Rea M.C."/>
            <person name="O'Sullivan O."/>
            <person name="Ritari J."/>
            <person name="Douillard F.P."/>
            <person name="Paul Ross R."/>
            <person name="Yang R."/>
            <person name="Briner A.E."/>
            <person name="Felis G.E."/>
            <person name="de Vos W.M."/>
            <person name="Barrangou R."/>
            <person name="Klaenhammer T.R."/>
            <person name="Caufield P.W."/>
            <person name="Cui Y."/>
            <person name="Zhang H."/>
            <person name="O'Toole P.W."/>
        </authorList>
    </citation>
    <scope>NUCLEOTIDE SEQUENCE [LARGE SCALE GENOMIC DNA]</scope>
    <source>
        <strain evidence="5 6">DSM 15945</strain>
    </source>
</reference>
<evidence type="ECO:0000256" key="2">
    <source>
        <dbReference type="ARBA" id="ARBA00022741"/>
    </source>
</evidence>
<sequence>MTQPIVEINHLQKRFGKFQALKDITMTVNAGEVFGFIGPNGAGKSTTIRTLLGILRKSGGDATIFGQDVWQDAVSIHRRIAYVPGDVYLWPNLSGGEVIDLFLKLNGQKHSATTDALIKDFKLDVTKKARTYSKGNRQKVALVAAFSTEADLYIFDEPTSGLDPLMEEVFQQHVLALKASGKSVLLSSHILSEVEHMCDRIGIIRDGVIIETGSLDDMRQLSRTQVTVSTNQPLDGIAKLPAVHGFTQSGAKASFAVDSEELGSVMSALTPLGIKSLQSTPPTLEDLFMRYYNQEGADADEQH</sequence>
<organism evidence="5 6">
    <name type="scientific">Lacticaseibacillus pantheris DSM 15945 = JCM 12539 = NBRC 106106</name>
    <dbReference type="NCBI Taxonomy" id="1423783"/>
    <lineage>
        <taxon>Bacteria</taxon>
        <taxon>Bacillati</taxon>
        <taxon>Bacillota</taxon>
        <taxon>Bacilli</taxon>
        <taxon>Lactobacillales</taxon>
        <taxon>Lactobacillaceae</taxon>
        <taxon>Lacticaseibacillus</taxon>
    </lineage>
</organism>
<dbReference type="EMBL" id="AZFJ01000049">
    <property type="protein sequence ID" value="KRL85727.1"/>
    <property type="molecule type" value="Genomic_DNA"/>
</dbReference>
<dbReference type="PANTHER" id="PTHR42939:SF1">
    <property type="entry name" value="ABC TRANSPORTER ATP-BINDING PROTEIN ALBC-RELATED"/>
    <property type="match status" value="1"/>
</dbReference>
<dbReference type="InterPro" id="IPR003593">
    <property type="entry name" value="AAA+_ATPase"/>
</dbReference>
<dbReference type="PROSITE" id="PS00211">
    <property type="entry name" value="ABC_TRANSPORTER_1"/>
    <property type="match status" value="1"/>
</dbReference>
<dbReference type="PATRIC" id="fig|1423783.4.peg.1155"/>
<dbReference type="CDD" id="cd03230">
    <property type="entry name" value="ABC_DR_subfamily_A"/>
    <property type="match status" value="1"/>
</dbReference>
<dbReference type="InterPro" id="IPR051782">
    <property type="entry name" value="ABC_Transporter_VariousFunc"/>
</dbReference>